<dbReference type="Pfam" id="PF00834">
    <property type="entry name" value="Ribul_P_3_epim"/>
    <property type="match status" value="1"/>
</dbReference>
<dbReference type="InterPro" id="IPR000056">
    <property type="entry name" value="Ribul_P_3_epim-like"/>
</dbReference>
<dbReference type="InterPro" id="IPR013785">
    <property type="entry name" value="Aldolase_TIM"/>
</dbReference>
<reference evidence="15" key="2">
    <citation type="submission" date="2020-01" db="EMBL/GenBank/DDBJ databases">
        <authorList>
            <person name="Campanaro S."/>
        </authorList>
    </citation>
    <scope>NUCLEOTIDE SEQUENCE</scope>
    <source>
        <strain evidence="15">AS06rmzACSIP_7</strain>
    </source>
</reference>
<evidence type="ECO:0000256" key="1">
    <source>
        <dbReference type="ARBA" id="ARBA00001782"/>
    </source>
</evidence>
<evidence type="ECO:0000256" key="8">
    <source>
        <dbReference type="ARBA" id="ARBA00022723"/>
    </source>
</evidence>
<dbReference type="EC" id="5.1.3.1" evidence="7 10"/>
<feature type="binding site" evidence="10 13">
    <location>
        <position position="69"/>
    </location>
    <ligand>
        <name>a divalent metal cation</name>
        <dbReference type="ChEBI" id="CHEBI:60240"/>
    </ligand>
</feature>
<feature type="binding site" evidence="10 13">
    <location>
        <position position="211"/>
    </location>
    <ligand>
        <name>a divalent metal cation</name>
        <dbReference type="ChEBI" id="CHEBI:60240"/>
    </ligand>
</feature>
<keyword evidence="9 10" id="KW-0413">Isomerase</keyword>
<proteinExistence type="inferred from homology"/>
<dbReference type="PANTHER" id="PTHR11749">
    <property type="entry name" value="RIBULOSE-5-PHOSPHATE-3-EPIMERASE"/>
    <property type="match status" value="1"/>
</dbReference>
<dbReference type="CDD" id="cd00429">
    <property type="entry name" value="RPE"/>
    <property type="match status" value="1"/>
</dbReference>
<comment type="cofactor">
    <cofactor evidence="5">
        <name>Fe(2+)</name>
        <dbReference type="ChEBI" id="CHEBI:29033"/>
    </cofactor>
</comment>
<feature type="binding site" evidence="14">
    <location>
        <position position="213"/>
    </location>
    <ligand>
        <name>substrate</name>
    </ligand>
</feature>
<comment type="cofactor">
    <cofactor evidence="2">
        <name>Mn(2+)</name>
        <dbReference type="ChEBI" id="CHEBI:29035"/>
    </cofactor>
</comment>
<dbReference type="AlphaFoldDB" id="A0A971RZI6"/>
<evidence type="ECO:0000256" key="12">
    <source>
        <dbReference type="PIRSR" id="PIRSR001461-1"/>
    </source>
</evidence>
<comment type="pathway">
    <text evidence="10">Carbohydrate degradation.</text>
</comment>
<dbReference type="GO" id="GO:0019323">
    <property type="term" value="P:pentose catabolic process"/>
    <property type="evidence" value="ECO:0007669"/>
    <property type="project" value="UniProtKB-UniRule"/>
</dbReference>
<dbReference type="InterPro" id="IPR011060">
    <property type="entry name" value="RibuloseP-bd_barrel"/>
</dbReference>
<comment type="cofactor">
    <cofactor evidence="10 13">
        <name>a divalent metal cation</name>
        <dbReference type="ChEBI" id="CHEBI:60240"/>
    </cofactor>
    <text evidence="10 13">Binds 1 divalent metal cation per subunit.</text>
</comment>
<evidence type="ECO:0000256" key="4">
    <source>
        <dbReference type="ARBA" id="ARBA00001947"/>
    </source>
</evidence>
<feature type="binding site" evidence="14">
    <location>
        <begin position="233"/>
        <end position="234"/>
    </location>
    <ligand>
        <name>substrate</name>
    </ligand>
</feature>
<evidence type="ECO:0000313" key="16">
    <source>
        <dbReference type="Proteomes" id="UP000777265"/>
    </source>
</evidence>
<feature type="binding site" evidence="10 14">
    <location>
        <position position="44"/>
    </location>
    <ligand>
        <name>substrate</name>
    </ligand>
</feature>
<evidence type="ECO:0000256" key="14">
    <source>
        <dbReference type="PIRSR" id="PIRSR001461-3"/>
    </source>
</evidence>
<comment type="catalytic activity">
    <reaction evidence="1 10 11">
        <text>D-ribulose 5-phosphate = D-xylulose 5-phosphate</text>
        <dbReference type="Rhea" id="RHEA:13677"/>
        <dbReference type="ChEBI" id="CHEBI:57737"/>
        <dbReference type="ChEBI" id="CHEBI:58121"/>
        <dbReference type="EC" id="5.1.3.1"/>
    </reaction>
</comment>
<dbReference type="GO" id="GO:0004750">
    <property type="term" value="F:D-ribulose-phosphate 3-epimerase activity"/>
    <property type="evidence" value="ECO:0007669"/>
    <property type="project" value="UniProtKB-UniRule"/>
</dbReference>
<protein>
    <recommendedName>
        <fullName evidence="7 10">Ribulose-phosphate 3-epimerase</fullName>
        <ecNumber evidence="7 10">5.1.3.1</ecNumber>
    </recommendedName>
</protein>
<dbReference type="Gene3D" id="3.20.20.70">
    <property type="entry name" value="Aldolase class I"/>
    <property type="match status" value="1"/>
</dbReference>
<comment type="function">
    <text evidence="10">Catalyzes the reversible epimerization of D-ribulose 5-phosphate to D-xylulose 5-phosphate.</text>
</comment>
<comment type="cofactor">
    <cofactor evidence="3">
        <name>Co(2+)</name>
        <dbReference type="ChEBI" id="CHEBI:48828"/>
    </cofactor>
</comment>
<dbReference type="PROSITE" id="PS01085">
    <property type="entry name" value="RIBUL_P_3_EPIMER_1"/>
    <property type="match status" value="1"/>
</dbReference>
<dbReference type="SUPFAM" id="SSF51366">
    <property type="entry name" value="Ribulose-phoshate binding barrel"/>
    <property type="match status" value="1"/>
</dbReference>
<comment type="caution">
    <text evidence="15">The sequence shown here is derived from an EMBL/GenBank/DDBJ whole genome shotgun (WGS) entry which is preliminary data.</text>
</comment>
<keyword evidence="10 11" id="KW-0119">Carbohydrate metabolism</keyword>
<dbReference type="NCBIfam" id="NF004076">
    <property type="entry name" value="PRK05581.1-4"/>
    <property type="match status" value="1"/>
</dbReference>
<organism evidence="15 16">
    <name type="scientific">Syntrophorhabdus aromaticivorans</name>
    <dbReference type="NCBI Taxonomy" id="328301"/>
    <lineage>
        <taxon>Bacteria</taxon>
        <taxon>Pseudomonadati</taxon>
        <taxon>Thermodesulfobacteriota</taxon>
        <taxon>Syntrophorhabdia</taxon>
        <taxon>Syntrophorhabdales</taxon>
        <taxon>Syntrophorhabdaceae</taxon>
        <taxon>Syntrophorhabdus</taxon>
    </lineage>
</organism>
<feature type="binding site" evidence="10">
    <location>
        <begin position="211"/>
        <end position="213"/>
    </location>
    <ligand>
        <name>substrate</name>
    </ligand>
</feature>
<dbReference type="HAMAP" id="MF_02227">
    <property type="entry name" value="RPE"/>
    <property type="match status" value="1"/>
</dbReference>
<accession>A0A971RZI6</accession>
<evidence type="ECO:0000256" key="11">
    <source>
        <dbReference type="PIRNR" id="PIRNR001461"/>
    </source>
</evidence>
<keyword evidence="13" id="KW-0862">Zinc</keyword>
<keyword evidence="13" id="KW-0464">Manganese</keyword>
<evidence type="ECO:0000313" key="15">
    <source>
        <dbReference type="EMBL" id="NLW33991.1"/>
    </source>
</evidence>
<dbReference type="GO" id="GO:0006098">
    <property type="term" value="P:pentose-phosphate shunt"/>
    <property type="evidence" value="ECO:0007669"/>
    <property type="project" value="UniProtKB-UniRule"/>
</dbReference>
<evidence type="ECO:0000256" key="5">
    <source>
        <dbReference type="ARBA" id="ARBA00001954"/>
    </source>
</evidence>
<dbReference type="InterPro" id="IPR026019">
    <property type="entry name" value="Ribul_P_3_epim"/>
</dbReference>
<evidence type="ECO:0000256" key="3">
    <source>
        <dbReference type="ARBA" id="ARBA00001941"/>
    </source>
</evidence>
<comment type="cofactor">
    <cofactor evidence="4">
        <name>Zn(2+)</name>
        <dbReference type="ChEBI" id="CHEBI:29105"/>
    </cofactor>
</comment>
<keyword evidence="13" id="KW-0170">Cobalt</keyword>
<dbReference type="EMBL" id="JAAYEE010000016">
    <property type="protein sequence ID" value="NLW33991.1"/>
    <property type="molecule type" value="Genomic_DNA"/>
</dbReference>
<evidence type="ECO:0000256" key="7">
    <source>
        <dbReference type="ARBA" id="ARBA00013188"/>
    </source>
</evidence>
<evidence type="ECO:0000256" key="13">
    <source>
        <dbReference type="PIRSR" id="PIRSR001461-2"/>
    </source>
</evidence>
<evidence type="ECO:0000256" key="10">
    <source>
        <dbReference type="HAMAP-Rule" id="MF_02227"/>
    </source>
</evidence>
<evidence type="ECO:0000256" key="9">
    <source>
        <dbReference type="ARBA" id="ARBA00023235"/>
    </source>
</evidence>
<name>A0A971RZI6_9BACT</name>
<dbReference type="GO" id="GO:0046872">
    <property type="term" value="F:metal ion binding"/>
    <property type="evidence" value="ECO:0007669"/>
    <property type="project" value="UniProtKB-UniRule"/>
</dbReference>
<dbReference type="FunFam" id="3.20.20.70:FF:000004">
    <property type="entry name" value="Ribulose-phosphate 3-epimerase"/>
    <property type="match status" value="1"/>
</dbReference>
<feature type="binding site" evidence="10 14">
    <location>
        <position position="102"/>
    </location>
    <ligand>
        <name>substrate</name>
    </ligand>
</feature>
<feature type="binding site" evidence="10 13">
    <location>
        <position position="71"/>
    </location>
    <ligand>
        <name>a divalent metal cation</name>
        <dbReference type="ChEBI" id="CHEBI:60240"/>
    </ligand>
</feature>
<feature type="binding site" evidence="10 14">
    <location>
        <begin position="178"/>
        <end position="181"/>
    </location>
    <ligand>
        <name>substrate</name>
    </ligand>
</feature>
<gene>
    <name evidence="10" type="primary">rpe</name>
    <name evidence="15" type="ORF">GXY80_00715</name>
</gene>
<evidence type="ECO:0000256" key="6">
    <source>
        <dbReference type="ARBA" id="ARBA00009541"/>
    </source>
</evidence>
<feature type="binding site" evidence="10 13">
    <location>
        <position position="102"/>
    </location>
    <ligand>
        <name>a divalent metal cation</name>
        <dbReference type="ChEBI" id="CHEBI:60240"/>
    </ligand>
</feature>
<comment type="caution">
    <text evidence="10">Lacks conserved residue(s) required for the propagation of feature annotation.</text>
</comment>
<dbReference type="GO" id="GO:0005737">
    <property type="term" value="C:cytoplasm"/>
    <property type="evidence" value="ECO:0007669"/>
    <property type="project" value="UniProtKB-ARBA"/>
</dbReference>
<reference evidence="15" key="1">
    <citation type="journal article" date="2020" name="Biotechnol. Biofuels">
        <title>New insights from the biogas microbiome by comprehensive genome-resolved metagenomics of nearly 1600 species originating from multiple anaerobic digesters.</title>
        <authorList>
            <person name="Campanaro S."/>
            <person name="Treu L."/>
            <person name="Rodriguez-R L.M."/>
            <person name="Kovalovszki A."/>
            <person name="Ziels R.M."/>
            <person name="Maus I."/>
            <person name="Zhu X."/>
            <person name="Kougias P.G."/>
            <person name="Basile A."/>
            <person name="Luo G."/>
            <person name="Schluter A."/>
            <person name="Konstantinidis K.T."/>
            <person name="Angelidaki I."/>
        </authorList>
    </citation>
    <scope>NUCLEOTIDE SEQUENCE</scope>
    <source>
        <strain evidence="15">AS06rmzACSIP_7</strain>
    </source>
</reference>
<evidence type="ECO:0000256" key="2">
    <source>
        <dbReference type="ARBA" id="ARBA00001936"/>
    </source>
</evidence>
<sequence>MAPIRIDTHGLTPVASSELLRAEGVAPTALPVEGATRAPLIAPSILSCDFLRLGKEIQDVEEAGADLIHVDVMDGHFVPNITIGPMFVEALKSIASKDLDVHLMIDNPQEFVPRFIEAGADIITVHVEADVHLLRTIDMIKSGGKRAGVSLNPSTPLSSIEYVIDEIDLLLIMTVNPGFGGQAYITSMENKIRRAREMIRRAGKPIDIEVDGGVKASNVRDVVQAGANVVVMGTEIFHSGDYAAKLREIRKILEG</sequence>
<comment type="similarity">
    <text evidence="6 10 11">Belongs to the ribulose-phosphate 3-epimerase family.</text>
</comment>
<dbReference type="NCBIfam" id="TIGR01163">
    <property type="entry name" value="rpe"/>
    <property type="match status" value="1"/>
</dbReference>
<dbReference type="PIRSF" id="PIRSF001461">
    <property type="entry name" value="RPE"/>
    <property type="match status" value="1"/>
</dbReference>
<keyword evidence="8 10" id="KW-0479">Metal-binding</keyword>
<dbReference type="Proteomes" id="UP000777265">
    <property type="component" value="Unassembled WGS sequence"/>
</dbReference>
<feature type="active site" description="Proton acceptor" evidence="10 12">
    <location>
        <position position="71"/>
    </location>
</feature>
<feature type="active site" description="Proton donor" evidence="10 12">
    <location>
        <position position="211"/>
    </location>
</feature>